<organism evidence="1 2">
    <name type="scientific">Chrysochromulina tobinii</name>
    <dbReference type="NCBI Taxonomy" id="1460289"/>
    <lineage>
        <taxon>Eukaryota</taxon>
        <taxon>Haptista</taxon>
        <taxon>Haptophyta</taxon>
        <taxon>Prymnesiophyceae</taxon>
        <taxon>Prymnesiales</taxon>
        <taxon>Chrysochromulinaceae</taxon>
        <taxon>Chrysochromulina</taxon>
    </lineage>
</organism>
<comment type="caution">
    <text evidence="1">The sequence shown here is derived from an EMBL/GenBank/DDBJ whole genome shotgun (WGS) entry which is preliminary data.</text>
</comment>
<dbReference type="InterPro" id="IPR012674">
    <property type="entry name" value="Calycin"/>
</dbReference>
<reference evidence="2" key="1">
    <citation type="journal article" date="2015" name="PLoS Genet.">
        <title>Genome Sequence and Transcriptome Analyses of Chrysochromulina tobin: Metabolic Tools for Enhanced Algal Fitness in the Prominent Order Prymnesiales (Haptophyceae).</title>
        <authorList>
            <person name="Hovde B.T."/>
            <person name="Deodato C.R."/>
            <person name="Hunsperger H.M."/>
            <person name="Ryken S.A."/>
            <person name="Yost W."/>
            <person name="Jha R.K."/>
            <person name="Patterson J."/>
            <person name="Monnat R.J. Jr."/>
            <person name="Barlow S.B."/>
            <person name="Starkenburg S.R."/>
            <person name="Cattolico R.A."/>
        </authorList>
    </citation>
    <scope>NUCLEOTIDE SEQUENCE</scope>
    <source>
        <strain evidence="2">CCMP291</strain>
    </source>
</reference>
<dbReference type="Gene3D" id="2.40.128.20">
    <property type="match status" value="1"/>
</dbReference>
<evidence type="ECO:0000313" key="1">
    <source>
        <dbReference type="EMBL" id="KOO28022.1"/>
    </source>
</evidence>
<keyword evidence="2" id="KW-1185">Reference proteome</keyword>
<sequence length="252" mass="27043">MFLLCAASGFHAPRLSPAPQFYGVRASAAPLLRLADSDPEVAATFDSPPPVDAASSLLDKLPVVAAVGTLATTLLHSPAFATFAAQWQAIGASGVSGDGFWAPFQFWLFFAAMHPLLQPALWISEVLHGSPGPQIAELLPVTFLLGNVVVIGALAKLPQARTALNVALIGLFINYVGTGLEGTNGLGDYNLALDDGIKGCPTYEQVRQPTMASFDKTKYTGRWYEHAFHDYTQFKDTYDVTLDIELSSDKVR</sequence>
<accession>A0A0M0JP06</accession>
<name>A0A0M0JP06_9EUKA</name>
<protein>
    <submittedName>
        <fullName evidence="1">Uncharacterized protein</fullName>
    </submittedName>
</protein>
<dbReference type="SUPFAM" id="SSF50814">
    <property type="entry name" value="Lipocalins"/>
    <property type="match status" value="1"/>
</dbReference>
<dbReference type="AlphaFoldDB" id="A0A0M0JP06"/>
<dbReference type="OrthoDB" id="440612at2759"/>
<evidence type="ECO:0000313" key="2">
    <source>
        <dbReference type="Proteomes" id="UP000037460"/>
    </source>
</evidence>
<dbReference type="EMBL" id="JWZX01002633">
    <property type="protein sequence ID" value="KOO28022.1"/>
    <property type="molecule type" value="Genomic_DNA"/>
</dbReference>
<proteinExistence type="predicted"/>
<gene>
    <name evidence="1" type="ORF">Ctob_004723</name>
</gene>
<dbReference type="Proteomes" id="UP000037460">
    <property type="component" value="Unassembled WGS sequence"/>
</dbReference>